<keyword evidence="2" id="KW-1185">Reference proteome</keyword>
<dbReference type="EMBL" id="JAWDGP010006995">
    <property type="protein sequence ID" value="KAK3731577.1"/>
    <property type="molecule type" value="Genomic_DNA"/>
</dbReference>
<gene>
    <name evidence="1" type="ORF">RRG08_007656</name>
</gene>
<comment type="caution">
    <text evidence="1">The sequence shown here is derived from an EMBL/GenBank/DDBJ whole genome shotgun (WGS) entry which is preliminary data.</text>
</comment>
<dbReference type="Proteomes" id="UP001283361">
    <property type="component" value="Unassembled WGS sequence"/>
</dbReference>
<sequence>MNLSQRQATFVLEATALVISDDVPTPKSYMGVFTSSTPNTSVDVISNFVPIPVSSSMSFLRLCGTKRRFVKTEISASDRPLLSDNEFYNNMIGSRFSATNFINNSIPRDLMPVMCSSIPPYLMPVMCSSIAPDVMPVMCSSIVSDFVPVMCSSIAPDVMPVMCSSIVSDFVPVMCSSIAPDVMPVMCSSILTAVLSYCTDL</sequence>
<organism evidence="1 2">
    <name type="scientific">Elysia crispata</name>
    <name type="common">lettuce slug</name>
    <dbReference type="NCBI Taxonomy" id="231223"/>
    <lineage>
        <taxon>Eukaryota</taxon>
        <taxon>Metazoa</taxon>
        <taxon>Spiralia</taxon>
        <taxon>Lophotrochozoa</taxon>
        <taxon>Mollusca</taxon>
        <taxon>Gastropoda</taxon>
        <taxon>Heterobranchia</taxon>
        <taxon>Euthyneura</taxon>
        <taxon>Panpulmonata</taxon>
        <taxon>Sacoglossa</taxon>
        <taxon>Placobranchoidea</taxon>
        <taxon>Plakobranchidae</taxon>
        <taxon>Elysia</taxon>
    </lineage>
</organism>
<evidence type="ECO:0000313" key="1">
    <source>
        <dbReference type="EMBL" id="KAK3731577.1"/>
    </source>
</evidence>
<dbReference type="AlphaFoldDB" id="A0AAE0Y3S6"/>
<protein>
    <submittedName>
        <fullName evidence="1">Uncharacterized protein</fullName>
    </submittedName>
</protein>
<proteinExistence type="predicted"/>
<evidence type="ECO:0000313" key="2">
    <source>
        <dbReference type="Proteomes" id="UP001283361"/>
    </source>
</evidence>
<reference evidence="1" key="1">
    <citation type="journal article" date="2023" name="G3 (Bethesda)">
        <title>A reference genome for the long-term kleptoplast-retaining sea slug Elysia crispata morphotype clarki.</title>
        <authorList>
            <person name="Eastman K.E."/>
            <person name="Pendleton A.L."/>
            <person name="Shaikh M.A."/>
            <person name="Suttiyut T."/>
            <person name="Ogas R."/>
            <person name="Tomko P."/>
            <person name="Gavelis G."/>
            <person name="Widhalm J.R."/>
            <person name="Wisecaver J.H."/>
        </authorList>
    </citation>
    <scope>NUCLEOTIDE SEQUENCE</scope>
    <source>
        <strain evidence="1">ECLA1</strain>
    </source>
</reference>
<name>A0AAE0Y3S6_9GAST</name>
<accession>A0AAE0Y3S6</accession>